<protein>
    <submittedName>
        <fullName evidence="1">Uncharacterized protein</fullName>
    </submittedName>
</protein>
<evidence type="ECO:0000313" key="2">
    <source>
        <dbReference type="Proteomes" id="UP000290407"/>
    </source>
</evidence>
<dbReference type="RefSeq" id="WP_077919573.1">
    <property type="nucleotide sequence ID" value="NZ_SBLB01000005.1"/>
</dbReference>
<accession>A0A4Q2UNQ5</accession>
<comment type="caution">
    <text evidence="1">The sequence shown here is derived from an EMBL/GenBank/DDBJ whole genome shotgun (WGS) entry which is preliminary data.</text>
</comment>
<proteinExistence type="predicted"/>
<reference evidence="1 2" key="1">
    <citation type="submission" date="2019-01" db="EMBL/GenBank/DDBJ databases">
        <title>Spirosoma flava sp. nov., a propanil-degrading bacterium isolated from herbicide-contaminated soil.</title>
        <authorList>
            <person name="Zhang L."/>
            <person name="Jiang J.-D."/>
        </authorList>
    </citation>
    <scope>NUCLEOTIDE SEQUENCE [LARGE SCALE GENOMIC DNA]</scope>
    <source>
        <strain evidence="1 2">TY50</strain>
    </source>
</reference>
<evidence type="ECO:0000313" key="1">
    <source>
        <dbReference type="EMBL" id="RYC68439.1"/>
    </source>
</evidence>
<dbReference type="AlphaFoldDB" id="A0A4Q2UNQ5"/>
<gene>
    <name evidence="1" type="ORF">EQG79_18955</name>
</gene>
<dbReference type="Proteomes" id="UP000290407">
    <property type="component" value="Unassembled WGS sequence"/>
</dbReference>
<dbReference type="EMBL" id="SBLB01000005">
    <property type="protein sequence ID" value="RYC68439.1"/>
    <property type="molecule type" value="Genomic_DNA"/>
</dbReference>
<name>A0A4Q2UNQ5_9BACT</name>
<sequence length="65" mass="7010">MTTYLYNLNTLNSGTAQFNAWAAPGGYCKSVRSGSADADDLLVNEQWNSFDGSPGLNRSTRSIGF</sequence>
<keyword evidence="2" id="KW-1185">Reference proteome</keyword>
<organism evidence="1 2">
    <name type="scientific">Spirosoma sordidisoli</name>
    <dbReference type="NCBI Taxonomy" id="2502893"/>
    <lineage>
        <taxon>Bacteria</taxon>
        <taxon>Pseudomonadati</taxon>
        <taxon>Bacteroidota</taxon>
        <taxon>Cytophagia</taxon>
        <taxon>Cytophagales</taxon>
        <taxon>Cytophagaceae</taxon>
        <taxon>Spirosoma</taxon>
    </lineage>
</organism>